<dbReference type="GO" id="GO:0003677">
    <property type="term" value="F:DNA binding"/>
    <property type="evidence" value="ECO:0007669"/>
    <property type="project" value="UniProtKB-KW"/>
</dbReference>
<feature type="region of interest" description="Disordered" evidence="8">
    <location>
        <begin position="392"/>
        <end position="454"/>
    </location>
</feature>
<dbReference type="Proteomes" id="UP001558652">
    <property type="component" value="Unassembled WGS sequence"/>
</dbReference>
<dbReference type="InterPro" id="IPR038718">
    <property type="entry name" value="SNF2-like_sf"/>
</dbReference>
<keyword evidence="3" id="KW-0547">Nucleotide-binding</keyword>
<dbReference type="InterPro" id="IPR000330">
    <property type="entry name" value="SNF2_N"/>
</dbReference>
<evidence type="ECO:0000259" key="9">
    <source>
        <dbReference type="PROSITE" id="PS51192"/>
    </source>
</evidence>
<accession>A0ABD0Y635</accession>
<organism evidence="10 11">
    <name type="scientific">Ranatra chinensis</name>
    <dbReference type="NCBI Taxonomy" id="642074"/>
    <lineage>
        <taxon>Eukaryota</taxon>
        <taxon>Metazoa</taxon>
        <taxon>Ecdysozoa</taxon>
        <taxon>Arthropoda</taxon>
        <taxon>Hexapoda</taxon>
        <taxon>Insecta</taxon>
        <taxon>Pterygota</taxon>
        <taxon>Neoptera</taxon>
        <taxon>Paraneoptera</taxon>
        <taxon>Hemiptera</taxon>
        <taxon>Heteroptera</taxon>
        <taxon>Panheteroptera</taxon>
        <taxon>Nepomorpha</taxon>
        <taxon>Nepidae</taxon>
        <taxon>Ranatrinae</taxon>
        <taxon>Ranatra</taxon>
    </lineage>
</organism>
<keyword evidence="4" id="KW-0347">Helicase</keyword>
<evidence type="ECO:0000256" key="8">
    <source>
        <dbReference type="SAM" id="MobiDB-lite"/>
    </source>
</evidence>
<dbReference type="EMBL" id="JBFDAA010000013">
    <property type="protein sequence ID" value="KAL1122717.1"/>
    <property type="molecule type" value="Genomic_DNA"/>
</dbReference>
<dbReference type="PANTHER" id="PTHR45797:SF3">
    <property type="entry name" value="TRANSCRIPTIONAL REGULATOR ATRX HOMOLOG"/>
    <property type="match status" value="1"/>
</dbReference>
<evidence type="ECO:0000256" key="7">
    <source>
        <dbReference type="ARBA" id="ARBA00023242"/>
    </source>
</evidence>
<evidence type="ECO:0000256" key="5">
    <source>
        <dbReference type="ARBA" id="ARBA00022840"/>
    </source>
</evidence>
<protein>
    <recommendedName>
        <fullName evidence="9">Helicase ATP-binding domain-containing protein</fullName>
    </recommendedName>
</protein>
<dbReference type="PANTHER" id="PTHR45797">
    <property type="entry name" value="RAD54-LIKE"/>
    <property type="match status" value="1"/>
</dbReference>
<dbReference type="SMART" id="SM00487">
    <property type="entry name" value="DEXDc"/>
    <property type="match status" value="1"/>
</dbReference>
<feature type="compositionally biased region" description="Low complexity" evidence="8">
    <location>
        <begin position="408"/>
        <end position="424"/>
    </location>
</feature>
<evidence type="ECO:0000256" key="6">
    <source>
        <dbReference type="ARBA" id="ARBA00023125"/>
    </source>
</evidence>
<dbReference type="InterPro" id="IPR027417">
    <property type="entry name" value="P-loop_NTPase"/>
</dbReference>
<dbReference type="Gene3D" id="1.20.120.850">
    <property type="entry name" value="SWI2/SNF2 ATPases, N-terminal domain"/>
    <property type="match status" value="1"/>
</dbReference>
<name>A0ABD0Y635_9HEMI</name>
<evidence type="ECO:0000256" key="1">
    <source>
        <dbReference type="ARBA" id="ARBA00004123"/>
    </source>
</evidence>
<dbReference type="InterPro" id="IPR014001">
    <property type="entry name" value="Helicase_ATP-bd"/>
</dbReference>
<dbReference type="Gene3D" id="3.40.50.300">
    <property type="entry name" value="P-loop containing nucleotide triphosphate hydrolases"/>
    <property type="match status" value="2"/>
</dbReference>
<dbReference type="Pfam" id="PF00176">
    <property type="entry name" value="SNF2-rel_dom"/>
    <property type="match status" value="1"/>
</dbReference>
<comment type="similarity">
    <text evidence="2">Belongs to the SNF2/RAD54 helicase family.</text>
</comment>
<comment type="caution">
    <text evidence="10">The sequence shown here is derived from an EMBL/GenBank/DDBJ whole genome shotgun (WGS) entry which is preliminary data.</text>
</comment>
<dbReference type="Gene3D" id="3.40.50.10810">
    <property type="entry name" value="Tandem AAA-ATPase domain"/>
    <property type="match status" value="1"/>
</dbReference>
<keyword evidence="11" id="KW-1185">Reference proteome</keyword>
<keyword evidence="7" id="KW-0539">Nucleus</keyword>
<keyword evidence="4" id="KW-0378">Hydrolase</keyword>
<feature type="domain" description="Helicase ATP-binding" evidence="9">
    <location>
        <begin position="52"/>
        <end position="238"/>
    </location>
</feature>
<dbReference type="PROSITE" id="PS51192">
    <property type="entry name" value="HELICASE_ATP_BIND_1"/>
    <property type="match status" value="1"/>
</dbReference>
<dbReference type="GO" id="GO:0004386">
    <property type="term" value="F:helicase activity"/>
    <property type="evidence" value="ECO:0007669"/>
    <property type="project" value="UniProtKB-KW"/>
</dbReference>
<evidence type="ECO:0000256" key="3">
    <source>
        <dbReference type="ARBA" id="ARBA00022741"/>
    </source>
</evidence>
<gene>
    <name evidence="10" type="ORF">AAG570_003044</name>
</gene>
<dbReference type="GO" id="GO:0005634">
    <property type="term" value="C:nucleus"/>
    <property type="evidence" value="ECO:0007669"/>
    <property type="project" value="UniProtKB-SubCell"/>
</dbReference>
<proteinExistence type="inferred from homology"/>
<keyword evidence="5" id="KW-0067">ATP-binding</keyword>
<keyword evidence="6" id="KW-0238">DNA-binding</keyword>
<dbReference type="SUPFAM" id="SSF52540">
    <property type="entry name" value="P-loop containing nucleoside triphosphate hydrolases"/>
    <property type="match status" value="2"/>
</dbReference>
<sequence>MAETLEKLVLDFDPETKKELVSVDKDLVKKMKPHQAEGIKFMWDSCYESLKDAKKTKGSGCILAHCMGLGKSFQVVTLVHTLLTHPELNVNTVLVVCPLSTVLNWVNEFDKWLKDVGSGKDIEVYHMTKTPASHRHYQLKDWSRNGGVFVVGYNMYRSLTNPKARYKQAAKKTFQETLVDPGPDLVICDEGHILKNESTALSSSMSRIKTQRRIVLTGTPLQNNLVEYHCMVQFVKPNLLGTKKEFKNRFVNPIQNGQFEDSTAHDVKVMKRRAHVLHKMLDGVVQRKDYNVLTPFLPTKFEYVISLSLSEVQCKLYQHYLDNLSQGKNQPEGGRKATTLFKDWQVLTSLCAHPRVLLMHQEREILNSKEVIYLFAEFGFVYSQLSDESEGSLKDFIDDDDDDDGDKSSSSDSSGSGSESGSEKATNNRQTKRSTRANPTLEEESEPETPTIKEWWSDLVTEEQLEDVRMSPKIALLLSILKKCEDIGDKLLVFSQSLLALNLIEYFLERIDEATQSGEVKESLGGHCSSWTKGLDYFRLDGKTASENRTSFVNMFNQPDNTR</sequence>
<comment type="subcellular location">
    <subcellularLocation>
        <location evidence="1">Nucleus</location>
    </subcellularLocation>
</comment>
<reference evidence="10 11" key="1">
    <citation type="submission" date="2024-07" db="EMBL/GenBank/DDBJ databases">
        <title>Chromosome-level genome assembly of the water stick insect Ranatra chinensis (Heteroptera: Nepidae).</title>
        <authorList>
            <person name="Liu X."/>
        </authorList>
    </citation>
    <scope>NUCLEOTIDE SEQUENCE [LARGE SCALE GENOMIC DNA]</scope>
    <source>
        <strain evidence="10">Cailab_2021Rc</strain>
        <tissue evidence="10">Muscle</tissue>
    </source>
</reference>
<dbReference type="AlphaFoldDB" id="A0ABD0Y635"/>
<evidence type="ECO:0000256" key="2">
    <source>
        <dbReference type="ARBA" id="ARBA00007025"/>
    </source>
</evidence>
<dbReference type="GO" id="GO:0005524">
    <property type="term" value="F:ATP binding"/>
    <property type="evidence" value="ECO:0007669"/>
    <property type="project" value="UniProtKB-KW"/>
</dbReference>
<evidence type="ECO:0000256" key="4">
    <source>
        <dbReference type="ARBA" id="ARBA00022806"/>
    </source>
</evidence>
<evidence type="ECO:0000313" key="11">
    <source>
        <dbReference type="Proteomes" id="UP001558652"/>
    </source>
</evidence>
<evidence type="ECO:0000313" key="10">
    <source>
        <dbReference type="EMBL" id="KAL1122717.1"/>
    </source>
</evidence>
<dbReference type="InterPro" id="IPR044574">
    <property type="entry name" value="ARIP4-like"/>
</dbReference>